<dbReference type="InterPro" id="IPR040079">
    <property type="entry name" value="Glutathione_S-Trfase"/>
</dbReference>
<evidence type="ECO:0000256" key="4">
    <source>
        <dbReference type="ARBA" id="ARBA00047960"/>
    </source>
</evidence>
<evidence type="ECO:0000313" key="10">
    <source>
        <dbReference type="Proteomes" id="UP000292702"/>
    </source>
</evidence>
<dbReference type="EC" id="2.5.1.18" evidence="2"/>
<reference evidence="9 10" key="1">
    <citation type="submission" date="2018-11" db="EMBL/GenBank/DDBJ databases">
        <title>Genome assembly of Steccherinum ochraceum LE-BIN_3174, the white-rot fungus of the Steccherinaceae family (The Residual Polyporoid clade, Polyporales, Basidiomycota).</title>
        <authorList>
            <person name="Fedorova T.V."/>
            <person name="Glazunova O.A."/>
            <person name="Landesman E.O."/>
            <person name="Moiseenko K.V."/>
            <person name="Psurtseva N.V."/>
            <person name="Savinova O.S."/>
            <person name="Shakhova N.V."/>
            <person name="Tyazhelova T.V."/>
            <person name="Vasina D.V."/>
        </authorList>
    </citation>
    <scope>NUCLEOTIDE SEQUENCE [LARGE SCALE GENOMIC DNA]</scope>
    <source>
        <strain evidence="9 10">LE-BIN_3174</strain>
    </source>
</reference>
<evidence type="ECO:0000256" key="5">
    <source>
        <dbReference type="ARBA" id="ARBA00060024"/>
    </source>
</evidence>
<dbReference type="InterPro" id="IPR036249">
    <property type="entry name" value="Thioredoxin-like_sf"/>
</dbReference>
<dbReference type="PROSITE" id="PS50404">
    <property type="entry name" value="GST_NTER"/>
    <property type="match status" value="1"/>
</dbReference>
<sequence length="224" mass="26017">MSQKHFTLWTQQTGPNGWKVAFVLNELGLEYESKYLDFAAKEHKGPEFLKINPNGRIPALVDHKNGDYTVWESAAILLYIVDKYDKDNKLSIPVGHPERHHLYQWLFFQMSGQGPYMGQAFWFIRYHPEHVPSAIERYKNETKRVFGVLESVLSKQEWLVGGKVTVADINFITWNRAFEILFGEELDFEKEFPATFKWHSKLVALPGVKAGLEEQARMITLVNK</sequence>
<evidence type="ECO:0000313" key="9">
    <source>
        <dbReference type="EMBL" id="TCD64422.1"/>
    </source>
</evidence>
<dbReference type="InterPro" id="IPR036282">
    <property type="entry name" value="Glutathione-S-Trfase_C_sf"/>
</dbReference>
<dbReference type="GO" id="GO:0005634">
    <property type="term" value="C:nucleus"/>
    <property type="evidence" value="ECO:0007669"/>
    <property type="project" value="UniProtKB-ARBA"/>
</dbReference>
<dbReference type="Pfam" id="PF00043">
    <property type="entry name" value="GST_C"/>
    <property type="match status" value="1"/>
</dbReference>
<dbReference type="AlphaFoldDB" id="A0A4R0RAI9"/>
<dbReference type="Proteomes" id="UP000292702">
    <property type="component" value="Unassembled WGS sequence"/>
</dbReference>
<feature type="domain" description="GST C-terminal" evidence="8">
    <location>
        <begin position="95"/>
        <end position="222"/>
    </location>
</feature>
<dbReference type="GO" id="GO:0005737">
    <property type="term" value="C:cytoplasm"/>
    <property type="evidence" value="ECO:0007669"/>
    <property type="project" value="UniProtKB-ARBA"/>
</dbReference>
<protein>
    <recommendedName>
        <fullName evidence="2">glutathione transferase</fullName>
        <ecNumber evidence="2">2.5.1.18</ecNumber>
    </recommendedName>
</protein>
<name>A0A4R0RAI9_9APHY</name>
<dbReference type="Gene3D" id="1.20.1050.130">
    <property type="match status" value="1"/>
</dbReference>
<dbReference type="PANTHER" id="PTHR44051:SF3">
    <property type="entry name" value="TRANSCRIPTIONAL REGULATOR URE2"/>
    <property type="match status" value="1"/>
</dbReference>
<dbReference type="FunFam" id="1.20.1050.130:FF:000016">
    <property type="entry name" value="Glutathione S-transferase 1"/>
    <property type="match status" value="1"/>
</dbReference>
<comment type="caution">
    <text evidence="9">The sequence shown here is derived from an EMBL/GenBank/DDBJ whole genome shotgun (WGS) entry which is preliminary data.</text>
</comment>
<dbReference type="PROSITE" id="PS50405">
    <property type="entry name" value="GST_CTER"/>
    <property type="match status" value="1"/>
</dbReference>
<organism evidence="9 10">
    <name type="scientific">Steccherinum ochraceum</name>
    <dbReference type="NCBI Taxonomy" id="92696"/>
    <lineage>
        <taxon>Eukaryota</taxon>
        <taxon>Fungi</taxon>
        <taxon>Dikarya</taxon>
        <taxon>Basidiomycota</taxon>
        <taxon>Agaricomycotina</taxon>
        <taxon>Agaricomycetes</taxon>
        <taxon>Polyporales</taxon>
        <taxon>Steccherinaceae</taxon>
        <taxon>Steccherinum</taxon>
    </lineage>
</organism>
<dbReference type="STRING" id="92696.A0A4R0RAI9"/>
<evidence type="ECO:0000259" key="8">
    <source>
        <dbReference type="PROSITE" id="PS50405"/>
    </source>
</evidence>
<comment type="catalytic activity">
    <reaction evidence="4">
        <text>RX + glutathione = an S-substituted glutathione + a halide anion + H(+)</text>
        <dbReference type="Rhea" id="RHEA:16437"/>
        <dbReference type="ChEBI" id="CHEBI:15378"/>
        <dbReference type="ChEBI" id="CHEBI:16042"/>
        <dbReference type="ChEBI" id="CHEBI:17792"/>
        <dbReference type="ChEBI" id="CHEBI:57925"/>
        <dbReference type="ChEBI" id="CHEBI:90779"/>
        <dbReference type="EC" id="2.5.1.18"/>
    </reaction>
</comment>
<dbReference type="SUPFAM" id="SSF52833">
    <property type="entry name" value="Thioredoxin-like"/>
    <property type="match status" value="1"/>
</dbReference>
<evidence type="ECO:0000256" key="2">
    <source>
        <dbReference type="ARBA" id="ARBA00012452"/>
    </source>
</evidence>
<evidence type="ECO:0000259" key="7">
    <source>
        <dbReference type="PROSITE" id="PS50404"/>
    </source>
</evidence>
<comment type="similarity">
    <text evidence="1 6">Belongs to the GST superfamily.</text>
</comment>
<accession>A0A4R0RAI9</accession>
<keyword evidence="10" id="KW-1185">Reference proteome</keyword>
<comment type="function">
    <text evidence="5">Involved in the oxidative stress response and detoxification.</text>
</comment>
<dbReference type="EMBL" id="RWJN01000237">
    <property type="protein sequence ID" value="TCD64422.1"/>
    <property type="molecule type" value="Genomic_DNA"/>
</dbReference>
<proteinExistence type="inferred from homology"/>
<evidence type="ECO:0000256" key="6">
    <source>
        <dbReference type="RuleBase" id="RU003494"/>
    </source>
</evidence>
<gene>
    <name evidence="9" type="primary">GST2_6</name>
    <name evidence="9" type="ORF">EIP91_004103</name>
</gene>
<evidence type="ECO:0000256" key="1">
    <source>
        <dbReference type="ARBA" id="ARBA00007409"/>
    </source>
</evidence>
<dbReference type="SFLD" id="SFLDG01151">
    <property type="entry name" value="Main.2:_Nu-like"/>
    <property type="match status" value="1"/>
</dbReference>
<evidence type="ECO:0000256" key="3">
    <source>
        <dbReference type="ARBA" id="ARBA00022679"/>
    </source>
</evidence>
<dbReference type="Pfam" id="PF02798">
    <property type="entry name" value="GST_N"/>
    <property type="match status" value="1"/>
</dbReference>
<dbReference type="InterPro" id="IPR004045">
    <property type="entry name" value="Glutathione_S-Trfase_N"/>
</dbReference>
<dbReference type="CDD" id="cd03048">
    <property type="entry name" value="GST_N_Ure2p_like"/>
    <property type="match status" value="1"/>
</dbReference>
<dbReference type="PANTHER" id="PTHR44051">
    <property type="entry name" value="GLUTATHIONE S-TRANSFERASE-RELATED"/>
    <property type="match status" value="1"/>
</dbReference>
<dbReference type="SFLD" id="SFLDG00358">
    <property type="entry name" value="Main_(cytGST)"/>
    <property type="match status" value="1"/>
</dbReference>
<dbReference type="InterPro" id="IPR004046">
    <property type="entry name" value="GST_C"/>
</dbReference>
<dbReference type="GO" id="GO:0004364">
    <property type="term" value="F:glutathione transferase activity"/>
    <property type="evidence" value="ECO:0007669"/>
    <property type="project" value="UniProtKB-EC"/>
</dbReference>
<dbReference type="SFLD" id="SFLDS00019">
    <property type="entry name" value="Glutathione_Transferase_(cytos"/>
    <property type="match status" value="1"/>
</dbReference>
<dbReference type="OrthoDB" id="422574at2759"/>
<dbReference type="InterPro" id="IPR010987">
    <property type="entry name" value="Glutathione-S-Trfase_C-like"/>
</dbReference>
<dbReference type="SUPFAM" id="SSF47616">
    <property type="entry name" value="GST C-terminal domain-like"/>
    <property type="match status" value="1"/>
</dbReference>
<feature type="domain" description="GST N-terminal" evidence="7">
    <location>
        <begin position="4"/>
        <end position="88"/>
    </location>
</feature>
<keyword evidence="3 9" id="KW-0808">Transferase</keyword>